<evidence type="ECO:0000256" key="1">
    <source>
        <dbReference type="SAM" id="MobiDB-lite"/>
    </source>
</evidence>
<organism evidence="2 3">
    <name type="scientific">Portunus trituberculatus</name>
    <name type="common">Swimming crab</name>
    <name type="synonym">Neptunus trituberculatus</name>
    <dbReference type="NCBI Taxonomy" id="210409"/>
    <lineage>
        <taxon>Eukaryota</taxon>
        <taxon>Metazoa</taxon>
        <taxon>Ecdysozoa</taxon>
        <taxon>Arthropoda</taxon>
        <taxon>Crustacea</taxon>
        <taxon>Multicrustacea</taxon>
        <taxon>Malacostraca</taxon>
        <taxon>Eumalacostraca</taxon>
        <taxon>Eucarida</taxon>
        <taxon>Decapoda</taxon>
        <taxon>Pleocyemata</taxon>
        <taxon>Brachyura</taxon>
        <taxon>Eubrachyura</taxon>
        <taxon>Portunoidea</taxon>
        <taxon>Portunidae</taxon>
        <taxon>Portuninae</taxon>
        <taxon>Portunus</taxon>
    </lineage>
</organism>
<feature type="compositionally biased region" description="Acidic residues" evidence="1">
    <location>
        <begin position="13"/>
        <end position="29"/>
    </location>
</feature>
<evidence type="ECO:0000313" key="3">
    <source>
        <dbReference type="Proteomes" id="UP000324222"/>
    </source>
</evidence>
<reference evidence="2 3" key="1">
    <citation type="submission" date="2019-05" db="EMBL/GenBank/DDBJ databases">
        <title>Another draft genome of Portunus trituberculatus and its Hox gene families provides insights of decapod evolution.</title>
        <authorList>
            <person name="Jeong J.-H."/>
            <person name="Song I."/>
            <person name="Kim S."/>
            <person name="Choi T."/>
            <person name="Kim D."/>
            <person name="Ryu S."/>
            <person name="Kim W."/>
        </authorList>
    </citation>
    <scope>NUCLEOTIDE SEQUENCE [LARGE SCALE GENOMIC DNA]</scope>
    <source>
        <tissue evidence="2">Muscle</tissue>
    </source>
</reference>
<proteinExistence type="predicted"/>
<dbReference type="OrthoDB" id="6350180at2759"/>
<comment type="caution">
    <text evidence="2">The sequence shown here is derived from an EMBL/GenBank/DDBJ whole genome shotgun (WGS) entry which is preliminary data.</text>
</comment>
<dbReference type="Proteomes" id="UP000324222">
    <property type="component" value="Unassembled WGS sequence"/>
</dbReference>
<dbReference type="AlphaFoldDB" id="A0A5B7GGJ7"/>
<protein>
    <submittedName>
        <fullName evidence="2">Uncharacterized protein</fullName>
    </submittedName>
</protein>
<keyword evidence="3" id="KW-1185">Reference proteome</keyword>
<sequence>MASSLSSLSNSEGDLDLLDELQDSEDNETQSEGLISDSDEECLPENYSEASRSEEESDGSGKDDEGPHSLALHAYLHTFSLLSDPFADQRPGTVPVLTEDFSGVHPDVPRNDMSALNFF</sequence>
<feature type="compositionally biased region" description="Basic and acidic residues" evidence="1">
    <location>
        <begin position="51"/>
        <end position="67"/>
    </location>
</feature>
<feature type="region of interest" description="Disordered" evidence="1">
    <location>
        <begin position="1"/>
        <end position="69"/>
    </location>
</feature>
<name>A0A5B7GGJ7_PORTR</name>
<feature type="compositionally biased region" description="Low complexity" evidence="1">
    <location>
        <begin position="1"/>
        <end position="12"/>
    </location>
</feature>
<evidence type="ECO:0000313" key="2">
    <source>
        <dbReference type="EMBL" id="MPC59410.1"/>
    </source>
</evidence>
<gene>
    <name evidence="2" type="ORF">E2C01_053429</name>
</gene>
<accession>A0A5B7GGJ7</accession>
<dbReference type="EMBL" id="VSRR010016538">
    <property type="protein sequence ID" value="MPC59410.1"/>
    <property type="molecule type" value="Genomic_DNA"/>
</dbReference>